<accession>A0A915HIU1</accession>
<name>A0A915HIU1_ROMCU</name>
<protein>
    <submittedName>
        <fullName evidence="2">Uncharacterized protein</fullName>
    </submittedName>
</protein>
<dbReference type="InterPro" id="IPR009003">
    <property type="entry name" value="Peptidase_S1_PA"/>
</dbReference>
<evidence type="ECO:0000313" key="2">
    <source>
        <dbReference type="WBParaSite" id="nRc.2.0.1.t01505-RA"/>
    </source>
</evidence>
<keyword evidence="1" id="KW-1185">Reference proteome</keyword>
<organism evidence="1 2">
    <name type="scientific">Romanomermis culicivorax</name>
    <name type="common">Nematode worm</name>
    <dbReference type="NCBI Taxonomy" id="13658"/>
    <lineage>
        <taxon>Eukaryota</taxon>
        <taxon>Metazoa</taxon>
        <taxon>Ecdysozoa</taxon>
        <taxon>Nematoda</taxon>
        <taxon>Enoplea</taxon>
        <taxon>Dorylaimia</taxon>
        <taxon>Mermithida</taxon>
        <taxon>Mermithoidea</taxon>
        <taxon>Mermithidae</taxon>
        <taxon>Romanomermis</taxon>
    </lineage>
</organism>
<reference evidence="2" key="1">
    <citation type="submission" date="2022-11" db="UniProtKB">
        <authorList>
            <consortium name="WormBaseParasite"/>
        </authorList>
    </citation>
    <scope>IDENTIFICATION</scope>
</reference>
<dbReference type="Proteomes" id="UP000887565">
    <property type="component" value="Unplaced"/>
</dbReference>
<dbReference type="AlphaFoldDB" id="A0A915HIU1"/>
<dbReference type="WBParaSite" id="nRc.2.0.1.t01505-RA">
    <property type="protein sequence ID" value="nRc.2.0.1.t01505-RA"/>
    <property type="gene ID" value="nRc.2.0.1.g01505"/>
</dbReference>
<sequence>MIVQSLTNDDPNTVLSILDLPNLEAVDQRYEMKLTSWNKSIVFRDSGSPMTCWKDGHVFLQGVASSGHIKEQLTNFGQHKINVTVFKDVRFVNVIFFLASNWIFKDVRFVNVISFLASNWIISKLGSISRAASFRAIKMQQFLFEKWHSFELKAGQASTMVAQLLLLLGIILLNQLIGYHGEPLFAYNRWSNEYHLLGLSSGAMEQAEKQRSTGLKILLGPVPGSNNLPGPGPDPGLLRMIVEKCKWGIADFKMSYSQEDTSTITLVILRAIV</sequence>
<dbReference type="SUPFAM" id="SSF50494">
    <property type="entry name" value="Trypsin-like serine proteases"/>
    <property type="match status" value="1"/>
</dbReference>
<proteinExistence type="predicted"/>
<evidence type="ECO:0000313" key="1">
    <source>
        <dbReference type="Proteomes" id="UP000887565"/>
    </source>
</evidence>